<keyword evidence="4" id="KW-1134">Transmembrane beta strand</keyword>
<keyword evidence="3" id="KW-0813">Transport</keyword>
<protein>
    <submittedName>
        <fullName evidence="9">Outer membrane efflux protein</fullName>
    </submittedName>
</protein>
<keyword evidence="7" id="KW-0998">Cell outer membrane</keyword>
<dbReference type="KEGG" id="tae:TepiRe1_0318"/>
<evidence type="ECO:0000256" key="6">
    <source>
        <dbReference type="ARBA" id="ARBA00023136"/>
    </source>
</evidence>
<evidence type="ECO:0000256" key="2">
    <source>
        <dbReference type="ARBA" id="ARBA00007613"/>
    </source>
</evidence>
<evidence type="ECO:0000256" key="7">
    <source>
        <dbReference type="ARBA" id="ARBA00023237"/>
    </source>
</evidence>
<feature type="signal peptide" evidence="8">
    <location>
        <begin position="1"/>
        <end position="26"/>
    </location>
</feature>
<keyword evidence="10" id="KW-1185">Reference proteome</keyword>
<name>F4LTF8_TEPAE</name>
<keyword evidence="6" id="KW-0472">Membrane</keyword>
<dbReference type="OrthoDB" id="1727243at2"/>
<evidence type="ECO:0000256" key="4">
    <source>
        <dbReference type="ARBA" id="ARBA00022452"/>
    </source>
</evidence>
<dbReference type="Pfam" id="PF02321">
    <property type="entry name" value="OEP"/>
    <property type="match status" value="1"/>
</dbReference>
<comment type="subcellular location">
    <subcellularLocation>
        <location evidence="1">Cell outer membrane</location>
    </subcellularLocation>
</comment>
<dbReference type="PANTHER" id="PTHR30026">
    <property type="entry name" value="OUTER MEMBRANE PROTEIN TOLC"/>
    <property type="match status" value="1"/>
</dbReference>
<dbReference type="Proteomes" id="UP000010802">
    <property type="component" value="Chromosome"/>
</dbReference>
<dbReference type="InterPro" id="IPR003423">
    <property type="entry name" value="OMP_efflux"/>
</dbReference>
<dbReference type="HOGENOM" id="CLU_684999_0_0_9"/>
<evidence type="ECO:0000256" key="5">
    <source>
        <dbReference type="ARBA" id="ARBA00022692"/>
    </source>
</evidence>
<keyword evidence="8" id="KW-0732">Signal</keyword>
<dbReference type="KEGG" id="tep:TepRe1_0286"/>
<dbReference type="STRING" id="1209989.TepRe1_0286"/>
<dbReference type="SUPFAM" id="SSF56954">
    <property type="entry name" value="Outer membrane efflux proteins (OEP)"/>
    <property type="match status" value="1"/>
</dbReference>
<dbReference type="GO" id="GO:0009279">
    <property type="term" value="C:cell outer membrane"/>
    <property type="evidence" value="ECO:0007669"/>
    <property type="project" value="UniProtKB-SubCell"/>
</dbReference>
<dbReference type="RefSeq" id="WP_013777413.1">
    <property type="nucleotide sequence ID" value="NC_015519.1"/>
</dbReference>
<dbReference type="GO" id="GO:1990281">
    <property type="term" value="C:efflux pump complex"/>
    <property type="evidence" value="ECO:0007669"/>
    <property type="project" value="TreeGrafter"/>
</dbReference>
<proteinExistence type="inferred from homology"/>
<evidence type="ECO:0000313" key="9">
    <source>
        <dbReference type="EMBL" id="CDI40346.1"/>
    </source>
</evidence>
<feature type="chain" id="PRO_5003313006" evidence="8">
    <location>
        <begin position="27"/>
        <end position="402"/>
    </location>
</feature>
<evidence type="ECO:0000256" key="8">
    <source>
        <dbReference type="SAM" id="SignalP"/>
    </source>
</evidence>
<accession>F4LTF8</accession>
<organism evidence="9 10">
    <name type="scientific">Tepidanaerobacter acetatoxydans (strain DSM 21804 / JCM 16047 / Re1)</name>
    <dbReference type="NCBI Taxonomy" id="1209989"/>
    <lineage>
        <taxon>Bacteria</taxon>
        <taxon>Bacillati</taxon>
        <taxon>Bacillota</taxon>
        <taxon>Clostridia</taxon>
        <taxon>Thermosediminibacterales</taxon>
        <taxon>Tepidanaerobacteraceae</taxon>
        <taxon>Tepidanaerobacter</taxon>
    </lineage>
</organism>
<evidence type="ECO:0000256" key="1">
    <source>
        <dbReference type="ARBA" id="ARBA00004442"/>
    </source>
</evidence>
<dbReference type="InterPro" id="IPR051906">
    <property type="entry name" value="TolC-like"/>
</dbReference>
<dbReference type="Gene3D" id="1.20.1600.10">
    <property type="entry name" value="Outer membrane efflux proteins (OEP)"/>
    <property type="match status" value="2"/>
</dbReference>
<evidence type="ECO:0000256" key="3">
    <source>
        <dbReference type="ARBA" id="ARBA00022448"/>
    </source>
</evidence>
<dbReference type="GO" id="GO:0015562">
    <property type="term" value="F:efflux transmembrane transporter activity"/>
    <property type="evidence" value="ECO:0007669"/>
    <property type="project" value="InterPro"/>
</dbReference>
<dbReference type="PANTHER" id="PTHR30026:SF20">
    <property type="entry name" value="OUTER MEMBRANE PROTEIN TOLC"/>
    <property type="match status" value="1"/>
</dbReference>
<reference evidence="10" key="1">
    <citation type="journal article" date="2013" name="Genome Announc.">
        <title>First genome sequence of a syntrophic acetate-oxidizing bacterium, Tepidanaerobacter acetatoxydans strain Re1.</title>
        <authorList>
            <person name="Manzoor S."/>
            <person name="Bongcam-Rudloff E."/>
            <person name="Schnurer A."/>
            <person name="Muller B."/>
        </authorList>
    </citation>
    <scope>NUCLEOTIDE SEQUENCE [LARGE SCALE GENOMIC DNA]</scope>
    <source>
        <strain evidence="10">Re1</strain>
    </source>
</reference>
<gene>
    <name evidence="9" type="ordered locus">TEPIRE1_0318</name>
</gene>
<sequence length="402" mass="45006">MPKVWLNKSVTLLLILILITASFAFAQENNESEDEILKLSLEDAVKIAEENNQQVKLSKLGLEKAELARKEYRYQDKKVRDAVDLWEGMPAEEKSKLNEMLRIEMESLSGFETSSTMDILGKQAEFAVNMAKLGIDVTIKGINFGIEAAYYGVLLAEENTSIAKAAVSRYQDMLGIAEAKFKAGTITKNEVLDAQVQLSKAEADLLKAESEEEKAYVNLKKLIGLPLDRAIELTDSFKDKPDDFDKTLDELLEAAEKNRIDIMSAEGAFEIAKLDFELSSKAYPSNTFIYKEKEYAMEEARLQLQDTKSAVEAQVRGIWLDFEDAKTNIPVMDKALEMAEESLRLAKLSYEAGLVRSVDVAAAEEGLKQVQLQRLSAIYNYNLARLKLENAIYFSVSGDLTS</sequence>
<dbReference type="AlphaFoldDB" id="F4LTF8"/>
<keyword evidence="5" id="KW-0812">Transmembrane</keyword>
<dbReference type="EMBL" id="HF563609">
    <property type="protein sequence ID" value="CDI40346.1"/>
    <property type="molecule type" value="Genomic_DNA"/>
</dbReference>
<comment type="similarity">
    <text evidence="2">Belongs to the outer membrane factor (OMF) (TC 1.B.17) family.</text>
</comment>
<dbReference type="GO" id="GO:0015288">
    <property type="term" value="F:porin activity"/>
    <property type="evidence" value="ECO:0007669"/>
    <property type="project" value="TreeGrafter"/>
</dbReference>
<evidence type="ECO:0000313" key="10">
    <source>
        <dbReference type="Proteomes" id="UP000010802"/>
    </source>
</evidence>
<dbReference type="eggNOG" id="COG1538">
    <property type="taxonomic scope" value="Bacteria"/>
</dbReference>